<dbReference type="Gene3D" id="2.40.320.10">
    <property type="entry name" value="Hypothetical Protein Pfu-838710-001"/>
    <property type="match status" value="1"/>
</dbReference>
<dbReference type="PIRSF" id="PIRSF012526">
    <property type="entry name" value="CYTH_UCP012526"/>
    <property type="match status" value="1"/>
</dbReference>
<accession>A0ABW4NS61</accession>
<dbReference type="InterPro" id="IPR033469">
    <property type="entry name" value="CYTH-like_dom_sf"/>
</dbReference>
<gene>
    <name evidence="2" type="ORF">ACFSBK_07755</name>
</gene>
<dbReference type="SUPFAM" id="SSF55154">
    <property type="entry name" value="CYTH-like phosphatases"/>
    <property type="match status" value="1"/>
</dbReference>
<dbReference type="InterPro" id="IPR009195">
    <property type="entry name" value="Uncharacterised_YjbK"/>
</dbReference>
<sequence>MSEQLEIEFKNMLTASEYQKLLLYFQAKEKSFFFQENHYYDTIHEDLKHLRCGLRIRIMPNSAELTLKTPLGDHLLETTDPLSLKTAKELISKNSILQTGAVAKKLQSLKVDPDSVQLIGSLKTKRFEKETKDGLFVLDHSFYGEQTDFELEFETHDADSGEQIFNRFLEVHHLMKRPSKNKIVRMLEAFSLNSPITD</sequence>
<dbReference type="Proteomes" id="UP001597285">
    <property type="component" value="Unassembled WGS sequence"/>
</dbReference>
<evidence type="ECO:0000259" key="1">
    <source>
        <dbReference type="PROSITE" id="PS51707"/>
    </source>
</evidence>
<feature type="domain" description="CYTH" evidence="1">
    <location>
        <begin position="4"/>
        <end position="190"/>
    </location>
</feature>
<dbReference type="PROSITE" id="PS51707">
    <property type="entry name" value="CYTH"/>
    <property type="match status" value="1"/>
</dbReference>
<organism evidence="2 3">
    <name type="scientific">Carnobacterium antarcticum</name>
    <dbReference type="NCBI Taxonomy" id="2126436"/>
    <lineage>
        <taxon>Bacteria</taxon>
        <taxon>Bacillati</taxon>
        <taxon>Bacillota</taxon>
        <taxon>Bacilli</taxon>
        <taxon>Lactobacillales</taxon>
        <taxon>Carnobacteriaceae</taxon>
        <taxon>Carnobacterium</taxon>
    </lineage>
</organism>
<keyword evidence="3" id="KW-1185">Reference proteome</keyword>
<dbReference type="InterPro" id="IPR023577">
    <property type="entry name" value="CYTH_domain"/>
</dbReference>
<dbReference type="EMBL" id="JBHUFF010000013">
    <property type="protein sequence ID" value="MFD1799747.1"/>
    <property type="molecule type" value="Genomic_DNA"/>
</dbReference>
<evidence type="ECO:0000313" key="3">
    <source>
        <dbReference type="Proteomes" id="UP001597285"/>
    </source>
</evidence>
<evidence type="ECO:0000313" key="2">
    <source>
        <dbReference type="EMBL" id="MFD1799747.1"/>
    </source>
</evidence>
<dbReference type="CDD" id="cd07762">
    <property type="entry name" value="CYTH-like_Pase_1"/>
    <property type="match status" value="1"/>
</dbReference>
<proteinExistence type="predicted"/>
<comment type="caution">
    <text evidence="2">The sequence shown here is derived from an EMBL/GenBank/DDBJ whole genome shotgun (WGS) entry which is preliminary data.</text>
</comment>
<name>A0ABW4NS61_9LACT</name>
<dbReference type="Pfam" id="PF01928">
    <property type="entry name" value="CYTH"/>
    <property type="match status" value="1"/>
</dbReference>
<dbReference type="SMART" id="SM01118">
    <property type="entry name" value="CYTH"/>
    <property type="match status" value="1"/>
</dbReference>
<reference evidence="3" key="1">
    <citation type="journal article" date="2019" name="Int. J. Syst. Evol. Microbiol.">
        <title>The Global Catalogue of Microorganisms (GCM) 10K type strain sequencing project: providing services to taxonomists for standard genome sequencing and annotation.</title>
        <authorList>
            <consortium name="The Broad Institute Genomics Platform"/>
            <consortium name="The Broad Institute Genome Sequencing Center for Infectious Disease"/>
            <person name="Wu L."/>
            <person name="Ma J."/>
        </authorList>
    </citation>
    <scope>NUCLEOTIDE SEQUENCE [LARGE SCALE GENOMIC DNA]</scope>
    <source>
        <strain evidence="3">KCTC 42143</strain>
    </source>
</reference>
<dbReference type="RefSeq" id="WP_058918087.1">
    <property type="nucleotide sequence ID" value="NZ_JBHSQC010000025.1"/>
</dbReference>
<protein>
    <submittedName>
        <fullName evidence="2">CYTH domain-containing protein</fullName>
    </submittedName>
</protein>